<dbReference type="RefSeq" id="XP_015591868.2">
    <property type="nucleotide sequence ID" value="XM_015736382.2"/>
</dbReference>
<dbReference type="GO" id="GO:0005634">
    <property type="term" value="C:nucleus"/>
    <property type="evidence" value="ECO:0007669"/>
    <property type="project" value="UniProtKB-SubCell"/>
</dbReference>
<reference evidence="7" key="1">
    <citation type="submission" date="2025-08" db="UniProtKB">
        <authorList>
            <consortium name="RefSeq"/>
        </authorList>
    </citation>
    <scope>IDENTIFICATION</scope>
</reference>
<comment type="subcellular location">
    <subcellularLocation>
        <location evidence="1">Nucleus</location>
    </subcellularLocation>
</comment>
<name>A0AAJ7FHC4_CEPCN</name>
<dbReference type="Proteomes" id="UP000694920">
    <property type="component" value="Unplaced"/>
</dbReference>
<keyword evidence="6" id="KW-1185">Reference proteome</keyword>
<evidence type="ECO:0000313" key="7">
    <source>
        <dbReference type="RefSeq" id="XP_015591868.2"/>
    </source>
</evidence>
<accession>A0AAJ7FHC4</accession>
<evidence type="ECO:0000256" key="1">
    <source>
        <dbReference type="ARBA" id="ARBA00004123"/>
    </source>
</evidence>
<protein>
    <submittedName>
        <fullName evidence="7">Protein downstream neighbor of son homolog isoform X1</fullName>
    </submittedName>
</protein>
<feature type="compositionally biased region" description="Low complexity" evidence="5">
    <location>
        <begin position="116"/>
        <end position="136"/>
    </location>
</feature>
<keyword evidence="2" id="KW-0217">Developmental protein</keyword>
<dbReference type="PANTHER" id="PTHR12972">
    <property type="entry name" value="DOWNSTREAM NEIGHBOR OF SON"/>
    <property type="match status" value="1"/>
</dbReference>
<dbReference type="AlphaFoldDB" id="A0AAJ7FHC4"/>
<evidence type="ECO:0000313" key="6">
    <source>
        <dbReference type="Proteomes" id="UP000694920"/>
    </source>
</evidence>
<keyword evidence="3" id="KW-0539">Nucleus</keyword>
<dbReference type="KEGG" id="ccin:107266170"/>
<dbReference type="GO" id="GO:0033260">
    <property type="term" value="P:nuclear DNA replication"/>
    <property type="evidence" value="ECO:0007669"/>
    <property type="project" value="TreeGrafter"/>
</dbReference>
<dbReference type="PANTHER" id="PTHR12972:SF0">
    <property type="entry name" value="PROTEIN DOWNSTREAM NEIGHBOR OF SON"/>
    <property type="match status" value="1"/>
</dbReference>
<sequence length="641" mass="72347">MRSRAMMGVGNVEGAPGRTPRDLISHWMTFDNHVGNSKSSRTRYLMEKTIPLFHYFTTRKSVIRISWSMTKFILEPLMEDPVQPKTSEWKRPEQVMQLHRLKMKKRALQARINKTSIGNASSSSSNPFGNSSSLNGTSISQKRKNPFAKYDPNKKPKEVELPELETSGDSVLFELLRLKRPENEKPLVPNNSSLSFASILTKLENKEVIEPEVPKVEQYIPIDWTLNTKMRFMSPKPFPWNGKLKTSEEASGTTGFVRCLNIGEKETTLDTTPNARFHQCCLVWQHPSLPWLELFPRTAGKVSASLASNSVIANSQIIKDALYREWSESFRSLFHLLRARQCPYFYVCTNTFTTLFRAAGICGSSEIHALLTPTTRGFRQSLKQEDIEFTMPLTKDNKRRSDVTDSGCETLDSFKSTTLSVKEDEDEDEPEEKWLQSLGVEDSEIRKINSSQARMALEKETEVDNLKQSLIFVQGVEAQALFNFLINCKSATATTGALAGVPPTLLSPVAFHGATLKSLKVKESIVRVEKDTFHSIELRGPLLPHVLPSLCYMMKSSQLEQFSVSCAQLNATTSFSLANHGNGEQSELKDAEKMQQSVFGQENLSDCGFSEELLSHFCHPDPKRIQNLESLKFSNDGYNWS</sequence>
<evidence type="ECO:0000256" key="2">
    <source>
        <dbReference type="ARBA" id="ARBA00022473"/>
    </source>
</evidence>
<comment type="similarity">
    <text evidence="4">Belongs to the DONSON family.</text>
</comment>
<proteinExistence type="inferred from homology"/>
<organism evidence="6 7">
    <name type="scientific">Cephus cinctus</name>
    <name type="common">Wheat stem sawfly</name>
    <dbReference type="NCBI Taxonomy" id="211228"/>
    <lineage>
        <taxon>Eukaryota</taxon>
        <taxon>Metazoa</taxon>
        <taxon>Ecdysozoa</taxon>
        <taxon>Arthropoda</taxon>
        <taxon>Hexapoda</taxon>
        <taxon>Insecta</taxon>
        <taxon>Pterygota</taxon>
        <taxon>Neoptera</taxon>
        <taxon>Endopterygota</taxon>
        <taxon>Hymenoptera</taxon>
        <taxon>Cephoidea</taxon>
        <taxon>Cephidae</taxon>
        <taxon>Cephus</taxon>
    </lineage>
</organism>
<dbReference type="CTD" id="40642"/>
<dbReference type="InterPro" id="IPR024861">
    <property type="entry name" value="Donson"/>
</dbReference>
<evidence type="ECO:0000256" key="3">
    <source>
        <dbReference type="ARBA" id="ARBA00023242"/>
    </source>
</evidence>
<evidence type="ECO:0000256" key="4">
    <source>
        <dbReference type="ARBA" id="ARBA00025806"/>
    </source>
</evidence>
<evidence type="ECO:0000256" key="5">
    <source>
        <dbReference type="SAM" id="MobiDB-lite"/>
    </source>
</evidence>
<dbReference type="PRINTS" id="PR02064">
    <property type="entry name" value="DONSON"/>
</dbReference>
<gene>
    <name evidence="7" type="primary">LOC107266170</name>
</gene>
<dbReference type="GeneID" id="107266170"/>
<feature type="region of interest" description="Disordered" evidence="5">
    <location>
        <begin position="116"/>
        <end position="158"/>
    </location>
</feature>